<dbReference type="AlphaFoldDB" id="A0A7Y7M1P0"/>
<feature type="region of interest" description="Disordered" evidence="1">
    <location>
        <begin position="17"/>
        <end position="66"/>
    </location>
</feature>
<evidence type="ECO:0000313" key="3">
    <source>
        <dbReference type="Proteomes" id="UP000543556"/>
    </source>
</evidence>
<keyword evidence="3" id="KW-1185">Reference proteome</keyword>
<reference evidence="2 3" key="1">
    <citation type="submission" date="2020-02" db="EMBL/GenBank/DDBJ databases">
        <title>Genome sequence of strain AETb3-4.</title>
        <authorList>
            <person name="Gao J."/>
            <person name="Zhang X."/>
        </authorList>
    </citation>
    <scope>NUCLEOTIDE SEQUENCE [LARGE SCALE GENOMIC DNA]</scope>
    <source>
        <strain evidence="2 3">AETb3-4</strain>
    </source>
</reference>
<protein>
    <submittedName>
        <fullName evidence="2">Uncharacterized protein</fullName>
    </submittedName>
</protein>
<comment type="caution">
    <text evidence="2">The sequence shown here is derived from an EMBL/GenBank/DDBJ whole genome shotgun (WGS) entry which is preliminary data.</text>
</comment>
<dbReference type="EMBL" id="JAAMFM010000049">
    <property type="protein sequence ID" value="NVM96968.1"/>
    <property type="molecule type" value="Genomic_DNA"/>
</dbReference>
<evidence type="ECO:0000256" key="1">
    <source>
        <dbReference type="SAM" id="MobiDB-lite"/>
    </source>
</evidence>
<sequence>MSEAFEPLDPVDAAALAEGTIAPDDARTMDEQDPEPGLDSERPVVLEDEPGNASNQQGNSDQGLDQ</sequence>
<evidence type="ECO:0000313" key="2">
    <source>
        <dbReference type="EMBL" id="NVM96968.1"/>
    </source>
</evidence>
<feature type="compositionally biased region" description="Polar residues" evidence="1">
    <location>
        <begin position="52"/>
        <end position="66"/>
    </location>
</feature>
<proteinExistence type="predicted"/>
<organism evidence="2 3">
    <name type="scientific">Arthrobacter wenxiniae</name>
    <dbReference type="NCBI Taxonomy" id="2713570"/>
    <lineage>
        <taxon>Bacteria</taxon>
        <taxon>Bacillati</taxon>
        <taxon>Actinomycetota</taxon>
        <taxon>Actinomycetes</taxon>
        <taxon>Micrococcales</taxon>
        <taxon>Micrococcaceae</taxon>
        <taxon>Arthrobacter</taxon>
    </lineage>
</organism>
<dbReference type="Proteomes" id="UP000543556">
    <property type="component" value="Unassembled WGS sequence"/>
</dbReference>
<dbReference type="RefSeq" id="WP_176636671.1">
    <property type="nucleotide sequence ID" value="NZ_JAAMFM010000049.1"/>
</dbReference>
<name>A0A7Y7M1P0_9MICC</name>
<accession>A0A7Y7M1P0</accession>
<gene>
    <name evidence="2" type="ORF">G6034_19060</name>
</gene>